<dbReference type="WBParaSite" id="jg9744">
    <property type="protein sequence ID" value="jg9744"/>
    <property type="gene ID" value="jg9744"/>
</dbReference>
<evidence type="ECO:0000313" key="1">
    <source>
        <dbReference type="Proteomes" id="UP000887574"/>
    </source>
</evidence>
<dbReference type="Proteomes" id="UP000887574">
    <property type="component" value="Unplaced"/>
</dbReference>
<protein>
    <submittedName>
        <fullName evidence="2">Uncharacterized protein</fullName>
    </submittedName>
</protein>
<accession>A0A915EUS7</accession>
<evidence type="ECO:0000313" key="2">
    <source>
        <dbReference type="WBParaSite" id="jg9744"/>
    </source>
</evidence>
<name>A0A915EUS7_9BILA</name>
<reference evidence="2" key="1">
    <citation type="submission" date="2022-11" db="UniProtKB">
        <authorList>
            <consortium name="WormBaseParasite"/>
        </authorList>
    </citation>
    <scope>IDENTIFICATION</scope>
</reference>
<sequence length="138" mass="15057">MCRVDEPLSIQVTIARALMRDMYDVTNPKLQPLRENILELIYGMEYLLISINNGVLAVKHGNVISAISNSQAKLEEQAAQTKVIPEGRSAIEMANSGARGQYVHQSGGWMVFCSAESIALILGGLGESVTLELPEQEI</sequence>
<dbReference type="AlphaFoldDB" id="A0A915EUS7"/>
<organism evidence="1 2">
    <name type="scientific">Ditylenchus dipsaci</name>
    <dbReference type="NCBI Taxonomy" id="166011"/>
    <lineage>
        <taxon>Eukaryota</taxon>
        <taxon>Metazoa</taxon>
        <taxon>Ecdysozoa</taxon>
        <taxon>Nematoda</taxon>
        <taxon>Chromadorea</taxon>
        <taxon>Rhabditida</taxon>
        <taxon>Tylenchina</taxon>
        <taxon>Tylenchomorpha</taxon>
        <taxon>Sphaerularioidea</taxon>
        <taxon>Anguinidae</taxon>
        <taxon>Anguininae</taxon>
        <taxon>Ditylenchus</taxon>
    </lineage>
</organism>
<keyword evidence="1" id="KW-1185">Reference proteome</keyword>
<proteinExistence type="predicted"/>